<comment type="subcellular location">
    <subcellularLocation>
        <location evidence="1">Nucleus</location>
    </subcellularLocation>
</comment>
<dbReference type="GO" id="GO:0030915">
    <property type="term" value="C:Smc5-Smc6 complex"/>
    <property type="evidence" value="ECO:0007669"/>
    <property type="project" value="InterPro"/>
</dbReference>
<keyword evidence="15" id="KW-0436">Ligase</keyword>
<evidence type="ECO:0000256" key="11">
    <source>
        <dbReference type="ARBA" id="ARBA00031731"/>
    </source>
</evidence>
<dbReference type="InterPro" id="IPR013083">
    <property type="entry name" value="Znf_RING/FYVE/PHD"/>
</dbReference>
<evidence type="ECO:0000256" key="1">
    <source>
        <dbReference type="ARBA" id="ARBA00004123"/>
    </source>
</evidence>
<dbReference type="GO" id="GO:0061665">
    <property type="term" value="F:SUMO ligase activity"/>
    <property type="evidence" value="ECO:0007669"/>
    <property type="project" value="TreeGrafter"/>
</dbReference>
<proteinExistence type="evidence at transcript level"/>
<dbReference type="GO" id="GO:0000724">
    <property type="term" value="P:double-strand break repair via homologous recombination"/>
    <property type="evidence" value="ECO:0007669"/>
    <property type="project" value="InterPro"/>
</dbReference>
<protein>
    <recommendedName>
        <fullName evidence="4">E3 SUMO-protein ligase NSE2</fullName>
    </recommendedName>
    <alternativeName>
        <fullName evidence="11">E3 SUMO-protein transferase NSE2</fullName>
    </alternativeName>
    <alternativeName>
        <fullName evidence="12">Non-structural maintenance of chromosomes element 2 homolog</fullName>
    </alternativeName>
</protein>
<evidence type="ECO:0000256" key="12">
    <source>
        <dbReference type="ARBA" id="ARBA00032533"/>
    </source>
</evidence>
<reference evidence="15" key="1">
    <citation type="submission" date="2009-04" db="EMBL/GenBank/DDBJ databases">
        <title>Rana catesbeiana ESTs and full-length cDNAs.</title>
        <authorList>
            <person name="Helbing C.C."/>
            <person name="Veldhoen N."/>
            <person name="Leong J."/>
            <person name="Koop B.F."/>
        </authorList>
    </citation>
    <scope>NUCLEOTIDE SEQUENCE</scope>
    <source>
        <tissue evidence="15">Mixed tissue</tissue>
    </source>
</reference>
<evidence type="ECO:0000256" key="4">
    <source>
        <dbReference type="ARBA" id="ARBA00020923"/>
    </source>
</evidence>
<evidence type="ECO:0000256" key="8">
    <source>
        <dbReference type="ARBA" id="ARBA00022786"/>
    </source>
</evidence>
<keyword evidence="6" id="KW-0479">Metal-binding</keyword>
<dbReference type="Pfam" id="PF11789">
    <property type="entry name" value="zf-Nse"/>
    <property type="match status" value="1"/>
</dbReference>
<dbReference type="GO" id="GO:0016874">
    <property type="term" value="F:ligase activity"/>
    <property type="evidence" value="ECO:0007669"/>
    <property type="project" value="UniProtKB-KW"/>
</dbReference>
<evidence type="ECO:0000259" key="14">
    <source>
        <dbReference type="PROSITE" id="PS51044"/>
    </source>
</evidence>
<gene>
    <name evidence="15" type="primary">NSE2</name>
</gene>
<comment type="similarity">
    <text evidence="3">Belongs to the NSE2 family.</text>
</comment>
<evidence type="ECO:0000256" key="13">
    <source>
        <dbReference type="PROSITE-ProRule" id="PRU00452"/>
    </source>
</evidence>
<evidence type="ECO:0000256" key="10">
    <source>
        <dbReference type="ARBA" id="ARBA00023242"/>
    </source>
</evidence>
<dbReference type="AlphaFoldDB" id="C1C4E5"/>
<dbReference type="GO" id="GO:0008270">
    <property type="term" value="F:zinc ion binding"/>
    <property type="evidence" value="ECO:0007669"/>
    <property type="project" value="UniProtKB-KW"/>
</dbReference>
<feature type="domain" description="SP-RING-type" evidence="14">
    <location>
        <begin position="146"/>
        <end position="232"/>
    </location>
</feature>
<dbReference type="GO" id="GO:0005634">
    <property type="term" value="C:nucleus"/>
    <property type="evidence" value="ECO:0007669"/>
    <property type="project" value="UniProtKB-SubCell"/>
</dbReference>
<dbReference type="UniPathway" id="UPA00886"/>
<organism evidence="15">
    <name type="scientific">Aquarana catesbeiana</name>
    <name type="common">American bullfrog</name>
    <name type="synonym">Rana catesbeiana</name>
    <dbReference type="NCBI Taxonomy" id="8400"/>
    <lineage>
        <taxon>Eukaryota</taxon>
        <taxon>Metazoa</taxon>
        <taxon>Chordata</taxon>
        <taxon>Craniata</taxon>
        <taxon>Vertebrata</taxon>
        <taxon>Euteleostomi</taxon>
        <taxon>Amphibia</taxon>
        <taxon>Batrachia</taxon>
        <taxon>Anura</taxon>
        <taxon>Neobatrachia</taxon>
        <taxon>Ranoidea</taxon>
        <taxon>Ranidae</taxon>
        <taxon>Aquarana</taxon>
    </lineage>
</organism>
<evidence type="ECO:0000256" key="3">
    <source>
        <dbReference type="ARBA" id="ARBA00008212"/>
    </source>
</evidence>
<dbReference type="GO" id="GO:0016925">
    <property type="term" value="P:protein sumoylation"/>
    <property type="evidence" value="ECO:0007669"/>
    <property type="project" value="UniProtKB-UniPathway"/>
</dbReference>
<evidence type="ECO:0000256" key="5">
    <source>
        <dbReference type="ARBA" id="ARBA00022679"/>
    </source>
</evidence>
<dbReference type="Gene3D" id="3.30.40.10">
    <property type="entry name" value="Zinc/RING finger domain, C3HC4 (zinc finger)"/>
    <property type="match status" value="1"/>
</dbReference>
<dbReference type="CDD" id="cd16651">
    <property type="entry name" value="SPL-RING_NSE2"/>
    <property type="match status" value="1"/>
</dbReference>
<keyword evidence="5" id="KW-0808">Transferase</keyword>
<name>C1C4E5_AQUCT</name>
<dbReference type="EMBL" id="BT081724">
    <property type="protein sequence ID" value="ACO51855.1"/>
    <property type="molecule type" value="mRNA"/>
</dbReference>
<evidence type="ECO:0000256" key="6">
    <source>
        <dbReference type="ARBA" id="ARBA00022723"/>
    </source>
</evidence>
<keyword evidence="9" id="KW-0862">Zinc</keyword>
<evidence type="ECO:0000313" key="15">
    <source>
        <dbReference type="EMBL" id="ACO51855.1"/>
    </source>
</evidence>
<evidence type="ECO:0000256" key="7">
    <source>
        <dbReference type="ARBA" id="ARBA00022771"/>
    </source>
</evidence>
<keyword evidence="8" id="KW-0833">Ubl conjugation pathway</keyword>
<dbReference type="InterPro" id="IPR026846">
    <property type="entry name" value="Nse2(Mms21)"/>
</dbReference>
<sequence>MAGHDVPFSFSSLDTSISSLKNCQTYVDTGMDIATGVALDLLQSGCDTVDVESMEAVMLEYAAVNRDLSNYIKAVEETIGKLKRRTPEEIPNLKELVQERYSTLQSKNTDDELRQSDKFVQFKEQLKDLRKQMGMPSEEPEVNLDEDEDIAVTQSIDNFTCSITQMDMVNPVKNKICGHSYEKEAIEKLIQDRHKKKKPARCPRIGCDNHDVNTADLVPDTALKRAIEVHNKKQSH</sequence>
<dbReference type="SUPFAM" id="SSF57850">
    <property type="entry name" value="RING/U-box"/>
    <property type="match status" value="1"/>
</dbReference>
<evidence type="ECO:0000256" key="2">
    <source>
        <dbReference type="ARBA" id="ARBA00004718"/>
    </source>
</evidence>
<accession>C1C4E5</accession>
<evidence type="ECO:0000256" key="9">
    <source>
        <dbReference type="ARBA" id="ARBA00022833"/>
    </source>
</evidence>
<dbReference type="PANTHER" id="PTHR21330:SF1">
    <property type="entry name" value="E3 SUMO-PROTEIN LIGASE NSE2"/>
    <property type="match status" value="1"/>
</dbReference>
<dbReference type="InterPro" id="IPR004181">
    <property type="entry name" value="Znf_MIZ"/>
</dbReference>
<keyword evidence="7 13" id="KW-0863">Zinc-finger</keyword>
<dbReference type="PROSITE" id="PS51044">
    <property type="entry name" value="ZF_SP_RING"/>
    <property type="match status" value="1"/>
</dbReference>
<comment type="pathway">
    <text evidence="2">Protein modification; protein sumoylation.</text>
</comment>
<dbReference type="PANTHER" id="PTHR21330">
    <property type="entry name" value="E3 SUMO-PROTEIN LIGASE NSE2"/>
    <property type="match status" value="1"/>
</dbReference>
<keyword evidence="10" id="KW-0539">Nucleus</keyword>